<organism evidence="2 3">
    <name type="scientific">Vespula pensylvanica</name>
    <name type="common">Western yellow jacket</name>
    <name type="synonym">Wasp</name>
    <dbReference type="NCBI Taxonomy" id="30213"/>
    <lineage>
        <taxon>Eukaryota</taxon>
        <taxon>Metazoa</taxon>
        <taxon>Ecdysozoa</taxon>
        <taxon>Arthropoda</taxon>
        <taxon>Hexapoda</taxon>
        <taxon>Insecta</taxon>
        <taxon>Pterygota</taxon>
        <taxon>Neoptera</taxon>
        <taxon>Endopterygota</taxon>
        <taxon>Hymenoptera</taxon>
        <taxon>Apocrita</taxon>
        <taxon>Aculeata</taxon>
        <taxon>Vespoidea</taxon>
        <taxon>Vespidae</taxon>
        <taxon>Vespinae</taxon>
        <taxon>Vespula</taxon>
    </lineage>
</organism>
<proteinExistence type="predicted"/>
<sequence>MLESTEMEERNAKDRKKELYEKSAQSGTSSIRRLKMLDTVNTFYQTPNLSISNVDFYVLFDIPSHTSTAILNYILYSRIHPNVDTPILVRHSYGLFAAGTTVIEQRSFFGTERNRDDLRKNKETKENLSESNLERSSGQKSLDFCKTCKWGYTPSGAEGILRKILTPMVTSQRDTSHRARCKFHFAELKIERSAGDSVTSVIPSGMDYG</sequence>
<reference evidence="2" key="1">
    <citation type="journal article" date="2020" name="G3 (Bethesda)">
        <title>High-Quality Assemblies for Three Invasive Social Wasps from the &lt;i&gt;Vespula&lt;/i&gt; Genus.</title>
        <authorList>
            <person name="Harrop T.W.R."/>
            <person name="Guhlin J."/>
            <person name="McLaughlin G.M."/>
            <person name="Permina E."/>
            <person name="Stockwell P."/>
            <person name="Gilligan J."/>
            <person name="Le Lec M.F."/>
            <person name="Gruber M.A.M."/>
            <person name="Quinn O."/>
            <person name="Lovegrove M."/>
            <person name="Duncan E.J."/>
            <person name="Remnant E.J."/>
            <person name="Van Eeckhoven J."/>
            <person name="Graham B."/>
            <person name="Knapp R.A."/>
            <person name="Langford K.W."/>
            <person name="Kronenberg Z."/>
            <person name="Press M.O."/>
            <person name="Eacker S.M."/>
            <person name="Wilson-Rankin E.E."/>
            <person name="Purcell J."/>
            <person name="Lester P.J."/>
            <person name="Dearden P.K."/>
        </authorList>
    </citation>
    <scope>NUCLEOTIDE SEQUENCE</scope>
    <source>
        <strain evidence="2">Volc-1</strain>
    </source>
</reference>
<dbReference type="EMBL" id="JACSDY010000023">
    <property type="protein sequence ID" value="KAF7390510.1"/>
    <property type="molecule type" value="Genomic_DNA"/>
</dbReference>
<dbReference type="AlphaFoldDB" id="A0A834MYY4"/>
<feature type="compositionally biased region" description="Basic and acidic residues" evidence="1">
    <location>
        <begin position="7"/>
        <end position="21"/>
    </location>
</feature>
<keyword evidence="3" id="KW-1185">Reference proteome</keyword>
<protein>
    <submittedName>
        <fullName evidence="2">Uncharacterized protein</fullName>
    </submittedName>
</protein>
<feature type="region of interest" description="Disordered" evidence="1">
    <location>
        <begin position="1"/>
        <end position="24"/>
    </location>
</feature>
<comment type="caution">
    <text evidence="2">The sequence shown here is derived from an EMBL/GenBank/DDBJ whole genome shotgun (WGS) entry which is preliminary data.</text>
</comment>
<dbReference type="Proteomes" id="UP000600918">
    <property type="component" value="Unassembled WGS sequence"/>
</dbReference>
<accession>A0A834MYY4</accession>
<gene>
    <name evidence="2" type="ORF">H0235_017672</name>
</gene>
<evidence type="ECO:0000256" key="1">
    <source>
        <dbReference type="SAM" id="MobiDB-lite"/>
    </source>
</evidence>
<evidence type="ECO:0000313" key="2">
    <source>
        <dbReference type="EMBL" id="KAF7390510.1"/>
    </source>
</evidence>
<name>A0A834MYY4_VESPE</name>
<evidence type="ECO:0000313" key="3">
    <source>
        <dbReference type="Proteomes" id="UP000600918"/>
    </source>
</evidence>